<evidence type="ECO:0000313" key="2">
    <source>
        <dbReference type="Proteomes" id="UP000304953"/>
    </source>
</evidence>
<sequence>MTVTLEEETEVSFPFDYKKLAEQVIDGALKAEGFPFEAEVSLLLVPLKAIQELNLEYRGIDAATDVLSFPLISYETPGDFTWIEQEEDNFNPDTNEAMLGDIVLCVDRVWEQAAEFGHSPEREYAFLILHSMLHLLGYDHMTKEDAAVMEEKQRRILNQMGILR</sequence>
<dbReference type="EMBL" id="SRYA01000013">
    <property type="protein sequence ID" value="TGY96705.1"/>
    <property type="molecule type" value="Genomic_DNA"/>
</dbReference>
<protein>
    <submittedName>
        <fullName evidence="1">rRNA maturation RNase YbeY</fullName>
    </submittedName>
</protein>
<reference evidence="1" key="1">
    <citation type="submission" date="2019-04" db="EMBL/GenBank/DDBJ databases">
        <title>Microbes associate with the intestines of laboratory mice.</title>
        <authorList>
            <person name="Navarre W."/>
            <person name="Wong E."/>
            <person name="Huang K."/>
            <person name="Tropini C."/>
            <person name="Ng K."/>
            <person name="Yu B."/>
        </authorList>
    </citation>
    <scope>NUCLEOTIDE SEQUENCE</scope>
    <source>
        <strain evidence="1">NM01_1-7b</strain>
    </source>
</reference>
<evidence type="ECO:0000313" key="1">
    <source>
        <dbReference type="EMBL" id="TGY96705.1"/>
    </source>
</evidence>
<dbReference type="Proteomes" id="UP000304953">
    <property type="component" value="Unassembled WGS sequence"/>
</dbReference>
<organism evidence="1 2">
    <name type="scientific">Petralouisia muris</name>
    <dbReference type="NCBI Taxonomy" id="3032872"/>
    <lineage>
        <taxon>Bacteria</taxon>
        <taxon>Bacillati</taxon>
        <taxon>Bacillota</taxon>
        <taxon>Clostridia</taxon>
        <taxon>Lachnospirales</taxon>
        <taxon>Lachnospiraceae</taxon>
        <taxon>Petralouisia</taxon>
    </lineage>
</organism>
<gene>
    <name evidence="1" type="primary">ybeY</name>
    <name evidence="1" type="ORF">E5329_08015</name>
</gene>
<name>A0AC61RXQ6_9FIRM</name>
<keyword evidence="2" id="KW-1185">Reference proteome</keyword>
<accession>A0AC61RXQ6</accession>
<comment type="caution">
    <text evidence="1">The sequence shown here is derived from an EMBL/GenBank/DDBJ whole genome shotgun (WGS) entry which is preliminary data.</text>
</comment>
<proteinExistence type="predicted"/>